<organism evidence="12 13">
    <name type="scientific">Eumeta variegata</name>
    <name type="common">Bagworm moth</name>
    <name type="synonym">Eumeta japonica</name>
    <dbReference type="NCBI Taxonomy" id="151549"/>
    <lineage>
        <taxon>Eukaryota</taxon>
        <taxon>Metazoa</taxon>
        <taxon>Ecdysozoa</taxon>
        <taxon>Arthropoda</taxon>
        <taxon>Hexapoda</taxon>
        <taxon>Insecta</taxon>
        <taxon>Pterygota</taxon>
        <taxon>Neoptera</taxon>
        <taxon>Endopterygota</taxon>
        <taxon>Lepidoptera</taxon>
        <taxon>Glossata</taxon>
        <taxon>Ditrysia</taxon>
        <taxon>Tineoidea</taxon>
        <taxon>Psychidae</taxon>
        <taxon>Oiketicinae</taxon>
        <taxon>Eumeta</taxon>
    </lineage>
</organism>
<dbReference type="Proteomes" id="UP000299102">
    <property type="component" value="Unassembled WGS sequence"/>
</dbReference>
<proteinExistence type="predicted"/>
<evidence type="ECO:0000313" key="13">
    <source>
        <dbReference type="Proteomes" id="UP000299102"/>
    </source>
</evidence>
<dbReference type="GO" id="GO:0046983">
    <property type="term" value="F:protein dimerization activity"/>
    <property type="evidence" value="ECO:0007669"/>
    <property type="project" value="InterPro"/>
</dbReference>
<dbReference type="GO" id="GO:0008270">
    <property type="term" value="F:zinc ion binding"/>
    <property type="evidence" value="ECO:0007669"/>
    <property type="project" value="UniProtKB-KW"/>
</dbReference>
<dbReference type="InterPro" id="IPR008906">
    <property type="entry name" value="HATC_C_dom"/>
</dbReference>
<dbReference type="SUPFAM" id="SSF57667">
    <property type="entry name" value="beta-beta-alpha zinc fingers"/>
    <property type="match status" value="1"/>
</dbReference>
<evidence type="ECO:0000256" key="8">
    <source>
        <dbReference type="ARBA" id="ARBA00023242"/>
    </source>
</evidence>
<keyword evidence="8" id="KW-0539">Nucleus</keyword>
<feature type="region of interest" description="Disordered" evidence="10">
    <location>
        <begin position="112"/>
        <end position="138"/>
    </location>
</feature>
<keyword evidence="13" id="KW-1185">Reference proteome</keyword>
<dbReference type="InterPro" id="IPR012337">
    <property type="entry name" value="RNaseH-like_sf"/>
</dbReference>
<dbReference type="GO" id="GO:0009791">
    <property type="term" value="P:post-embryonic development"/>
    <property type="evidence" value="ECO:0007669"/>
    <property type="project" value="UniProtKB-ARBA"/>
</dbReference>
<evidence type="ECO:0000256" key="3">
    <source>
        <dbReference type="ARBA" id="ARBA00022771"/>
    </source>
</evidence>
<dbReference type="GO" id="GO:0003677">
    <property type="term" value="F:DNA binding"/>
    <property type="evidence" value="ECO:0007669"/>
    <property type="project" value="UniProtKB-KW"/>
</dbReference>
<dbReference type="InterPro" id="IPR036236">
    <property type="entry name" value="Znf_C2H2_sf"/>
</dbReference>
<dbReference type="InterPro" id="IPR052035">
    <property type="entry name" value="ZnF_BED_domain_contain"/>
</dbReference>
<evidence type="ECO:0000259" key="11">
    <source>
        <dbReference type="PROSITE" id="PS50808"/>
    </source>
</evidence>
<evidence type="ECO:0000256" key="6">
    <source>
        <dbReference type="ARBA" id="ARBA00023125"/>
    </source>
</evidence>
<evidence type="ECO:0000256" key="10">
    <source>
        <dbReference type="SAM" id="MobiDB-lite"/>
    </source>
</evidence>
<evidence type="ECO:0000256" key="7">
    <source>
        <dbReference type="ARBA" id="ARBA00023163"/>
    </source>
</evidence>
<keyword evidence="5" id="KW-0805">Transcription regulation</keyword>
<dbReference type="SUPFAM" id="SSF53098">
    <property type="entry name" value="Ribonuclease H-like"/>
    <property type="match status" value="1"/>
</dbReference>
<gene>
    <name evidence="12" type="primary">ZBED1</name>
    <name evidence="12" type="ORF">EVAR_57223_1</name>
</gene>
<dbReference type="PANTHER" id="PTHR46481:SF10">
    <property type="entry name" value="ZINC FINGER BED DOMAIN-CONTAINING PROTEIN 39"/>
    <property type="match status" value="1"/>
</dbReference>
<feature type="compositionally biased region" description="Basic and acidic residues" evidence="10">
    <location>
        <begin position="124"/>
        <end position="138"/>
    </location>
</feature>
<reference evidence="12 13" key="1">
    <citation type="journal article" date="2019" name="Commun. Biol.">
        <title>The bagworm genome reveals a unique fibroin gene that provides high tensile strength.</title>
        <authorList>
            <person name="Kono N."/>
            <person name="Nakamura H."/>
            <person name="Ohtoshi R."/>
            <person name="Tomita M."/>
            <person name="Numata K."/>
            <person name="Arakawa K."/>
        </authorList>
    </citation>
    <scope>NUCLEOTIDE SEQUENCE [LARGE SCALE GENOMIC DNA]</scope>
</reference>
<accession>A0A4C1YMC3</accession>
<dbReference type="OrthoDB" id="1271298at2759"/>
<keyword evidence="3 9" id="KW-0863">Zinc-finger</keyword>
<comment type="subcellular location">
    <subcellularLocation>
        <location evidence="1">Nucleus</location>
    </subcellularLocation>
</comment>
<dbReference type="SUPFAM" id="SSF140996">
    <property type="entry name" value="Hermes dimerisation domain"/>
    <property type="match status" value="1"/>
</dbReference>
<feature type="domain" description="BED-type" evidence="11">
    <location>
        <begin position="54"/>
        <end position="107"/>
    </location>
</feature>
<dbReference type="AlphaFoldDB" id="A0A4C1YMC3"/>
<evidence type="ECO:0000256" key="9">
    <source>
        <dbReference type="PROSITE-ProRule" id="PRU00027"/>
    </source>
</evidence>
<comment type="caution">
    <text evidence="12">The sequence shown here is derived from an EMBL/GenBank/DDBJ whole genome shotgun (WGS) entry which is preliminary data.</text>
</comment>
<feature type="compositionally biased region" description="Acidic residues" evidence="10">
    <location>
        <begin position="1"/>
        <end position="47"/>
    </location>
</feature>
<evidence type="ECO:0000256" key="1">
    <source>
        <dbReference type="ARBA" id="ARBA00004123"/>
    </source>
</evidence>
<dbReference type="STRING" id="151549.A0A4C1YMC3"/>
<dbReference type="PROSITE" id="PS50808">
    <property type="entry name" value="ZF_BED"/>
    <property type="match status" value="1"/>
</dbReference>
<dbReference type="PANTHER" id="PTHR46481">
    <property type="entry name" value="ZINC FINGER BED DOMAIN-CONTAINING PROTEIN 4"/>
    <property type="match status" value="1"/>
</dbReference>
<evidence type="ECO:0000256" key="2">
    <source>
        <dbReference type="ARBA" id="ARBA00022723"/>
    </source>
</evidence>
<keyword evidence="2" id="KW-0479">Metal-binding</keyword>
<protein>
    <submittedName>
        <fullName evidence="12">Zinc finger BED domain-containing protein 1</fullName>
    </submittedName>
</protein>
<evidence type="ECO:0000313" key="12">
    <source>
        <dbReference type="EMBL" id="GBP75485.1"/>
    </source>
</evidence>
<dbReference type="Pfam" id="PF02892">
    <property type="entry name" value="zf-BED"/>
    <property type="match status" value="1"/>
</dbReference>
<keyword evidence="4" id="KW-0862">Zinc</keyword>
<dbReference type="GO" id="GO:0005634">
    <property type="term" value="C:nucleus"/>
    <property type="evidence" value="ECO:0007669"/>
    <property type="project" value="UniProtKB-SubCell"/>
</dbReference>
<dbReference type="InterPro" id="IPR003656">
    <property type="entry name" value="Znf_BED"/>
</dbReference>
<keyword evidence="7" id="KW-0804">Transcription</keyword>
<keyword evidence="6" id="KW-0238">DNA-binding</keyword>
<dbReference type="SMART" id="SM00614">
    <property type="entry name" value="ZnF_BED"/>
    <property type="match status" value="1"/>
</dbReference>
<dbReference type="Pfam" id="PF05699">
    <property type="entry name" value="Dimer_Tnp_hAT"/>
    <property type="match status" value="1"/>
</dbReference>
<dbReference type="EMBL" id="BGZK01001250">
    <property type="protein sequence ID" value="GBP75485.1"/>
    <property type="molecule type" value="Genomic_DNA"/>
</dbReference>
<evidence type="ECO:0000256" key="5">
    <source>
        <dbReference type="ARBA" id="ARBA00023015"/>
    </source>
</evidence>
<sequence>MSSEEIEVVPEIPMLDDEQMNVDNESEGEDDEDDDHGDDVDNSEEVMTDASNNSSRSVAWTYFKRDTRNNKKATCNLCSQVLSLPTGTTSPMFNHLRAKHKDIYEVCIEERNRKRKSSDSSNDQGKEKKRKESTMTRAERQEIDQLIMEMIAIDLKPFSCVEDRGFKILLKKLAPEYEPPCRTTFSRSLAPILYHRTKQKLLNNLKEDLQLAISQLSDNHLYCVAHTLNLVLKDAESETPVEELLTKFRKIAGHFHRSDPARQKFEAAQRAFNCEPLQLVQMVVTRWNSEYEMLERMERLQKPLSQVLADSRDSESISGAEWSKVNCLMKVMKPLYDATQISCGVKYPTLSMVKPLLSGIRNGLNSIEFDDESEIGQEFAENILSGLDVRFCDVDRDLIFKKSTYLDPRYKNFFYEEDEIKDIEDDIKLEVIKFLIPDDDSQELNTLTRESSGNQYSGFWSFMKKPTVNVRDKNLETLRSEISQEMILYLNSGLINPQQDPLIWWREEKNRYPRLSLMARRYLGIPCTSAESERLFSTAGDIVSDKRTSLSPDSEMRELQQNYGIRGGEGQQSGDEGHAQLEQAARAQTRLAGAHRVQHISR</sequence>
<feature type="region of interest" description="Disordered" evidence="10">
    <location>
        <begin position="1"/>
        <end position="55"/>
    </location>
</feature>
<name>A0A4C1YMC3_EUMVA</name>
<evidence type="ECO:0000256" key="4">
    <source>
        <dbReference type="ARBA" id="ARBA00022833"/>
    </source>
</evidence>